<sequence length="169" mass="18429">MSGTCDRADNVFGPTIRGSTLRCLKLALIILYALPHAELARLSLPAACLGLLATLGLAVVFYQEHPRSLRASFLLRPSATGSQIGISTSWVTLKVAYRPVLHVIFPRICLIGFNIAQQLLNYRVISLIDDTTNDQIQFVGRALIEAALLVYLGVPICTAAYKHQPIDAL</sequence>
<feature type="transmembrane region" description="Helical" evidence="1">
    <location>
        <begin position="42"/>
        <end position="62"/>
    </location>
</feature>
<keyword evidence="1" id="KW-1133">Transmembrane helix</keyword>
<gene>
    <name evidence="2" type="ORF">PCAMFM013_S005g000525</name>
</gene>
<protein>
    <submittedName>
        <fullName evidence="2">Str. FM013</fullName>
    </submittedName>
</protein>
<reference evidence="2 3" key="1">
    <citation type="journal article" date="2014" name="Nat. Commun.">
        <title>Multiple recent horizontal transfers of a large genomic region in cheese making fungi.</title>
        <authorList>
            <person name="Cheeseman K."/>
            <person name="Ropars J."/>
            <person name="Renault P."/>
            <person name="Dupont J."/>
            <person name="Gouzy J."/>
            <person name="Branca A."/>
            <person name="Abraham A.L."/>
            <person name="Ceppi M."/>
            <person name="Conseiller E."/>
            <person name="Debuchy R."/>
            <person name="Malagnac F."/>
            <person name="Goarin A."/>
            <person name="Silar P."/>
            <person name="Lacoste S."/>
            <person name="Sallet E."/>
            <person name="Bensimon A."/>
            <person name="Giraud T."/>
            <person name="Brygoo Y."/>
        </authorList>
    </citation>
    <scope>NUCLEOTIDE SEQUENCE [LARGE SCALE GENOMIC DNA]</scope>
    <source>
        <strain evidence="3">FM 013</strain>
    </source>
</reference>
<name>A0A0G4P4X3_PENC3</name>
<dbReference type="Proteomes" id="UP000053732">
    <property type="component" value="Unassembled WGS sequence"/>
</dbReference>
<dbReference type="EMBL" id="HG793138">
    <property type="protein sequence ID" value="CRL21361.1"/>
    <property type="molecule type" value="Genomic_DNA"/>
</dbReference>
<evidence type="ECO:0000256" key="1">
    <source>
        <dbReference type="SAM" id="Phobius"/>
    </source>
</evidence>
<keyword evidence="3" id="KW-1185">Reference proteome</keyword>
<organism evidence="2 3">
    <name type="scientific">Penicillium camemberti (strain FM 013)</name>
    <dbReference type="NCBI Taxonomy" id="1429867"/>
    <lineage>
        <taxon>Eukaryota</taxon>
        <taxon>Fungi</taxon>
        <taxon>Dikarya</taxon>
        <taxon>Ascomycota</taxon>
        <taxon>Pezizomycotina</taxon>
        <taxon>Eurotiomycetes</taxon>
        <taxon>Eurotiomycetidae</taxon>
        <taxon>Eurotiales</taxon>
        <taxon>Aspergillaceae</taxon>
        <taxon>Penicillium</taxon>
    </lineage>
</organism>
<proteinExistence type="predicted"/>
<keyword evidence="1" id="KW-0812">Transmembrane</keyword>
<accession>A0A0G4P4X3</accession>
<dbReference type="STRING" id="1429867.A0A0G4P4X3"/>
<dbReference type="AlphaFoldDB" id="A0A0G4P4X3"/>
<keyword evidence="1" id="KW-0472">Membrane</keyword>
<evidence type="ECO:0000313" key="2">
    <source>
        <dbReference type="EMBL" id="CRL21361.1"/>
    </source>
</evidence>
<evidence type="ECO:0000313" key="3">
    <source>
        <dbReference type="Proteomes" id="UP000053732"/>
    </source>
</evidence>